<reference evidence="3 4" key="1">
    <citation type="submission" date="2018-07" db="EMBL/GenBank/DDBJ databases">
        <title>Genomic and Epidemiologic Investigation of an Indolent Hospital Outbreak.</title>
        <authorList>
            <person name="Johnson R.C."/>
            <person name="Deming C."/>
            <person name="Conlan S."/>
            <person name="Zellmer C.J."/>
            <person name="Michelin A.V."/>
            <person name="Lee-Lin S."/>
            <person name="Thomas P.J."/>
            <person name="Park M."/>
            <person name="Weingarten R.A."/>
            <person name="Less J."/>
            <person name="Dekker J.P."/>
            <person name="Frank K.M."/>
            <person name="Musser K.A."/>
            <person name="Mcquiston J.R."/>
            <person name="Henderson D.K."/>
            <person name="Lau A.F."/>
            <person name="Palmore T.N."/>
            <person name="Segre J.A."/>
        </authorList>
    </citation>
    <scope>NUCLEOTIDE SEQUENCE [LARGE SCALE GENOMIC DNA]</scope>
    <source>
        <strain evidence="3 4">SK-CDC1_0717</strain>
    </source>
</reference>
<dbReference type="AlphaFoldDB" id="A0A430FYC4"/>
<evidence type="ECO:0008006" key="5">
    <source>
        <dbReference type="Google" id="ProtNLM"/>
    </source>
</evidence>
<feature type="region of interest" description="Disordered" evidence="1">
    <location>
        <begin position="246"/>
        <end position="265"/>
    </location>
</feature>
<dbReference type="RefSeq" id="WP_126005943.1">
    <property type="nucleotide sequence ID" value="NZ_QQYZ01000031.1"/>
</dbReference>
<gene>
    <name evidence="3" type="ORF">DAH66_20355</name>
</gene>
<keyword evidence="2" id="KW-0732">Signal</keyword>
<protein>
    <recommendedName>
        <fullName evidence="5">DUF4139 domain-containing protein</fullName>
    </recommendedName>
</protein>
<dbReference type="EMBL" id="QQYZ01000031">
    <property type="protein sequence ID" value="RSY77476.1"/>
    <property type="molecule type" value="Genomic_DNA"/>
</dbReference>
<feature type="region of interest" description="Disordered" evidence="1">
    <location>
        <begin position="295"/>
        <end position="334"/>
    </location>
</feature>
<evidence type="ECO:0000313" key="3">
    <source>
        <dbReference type="EMBL" id="RSY77476.1"/>
    </source>
</evidence>
<organism evidence="3 4">
    <name type="scientific">Sphingomonas koreensis</name>
    <dbReference type="NCBI Taxonomy" id="93064"/>
    <lineage>
        <taxon>Bacteria</taxon>
        <taxon>Pseudomonadati</taxon>
        <taxon>Pseudomonadota</taxon>
        <taxon>Alphaproteobacteria</taxon>
        <taxon>Sphingomonadales</taxon>
        <taxon>Sphingomonadaceae</taxon>
        <taxon>Sphingomonas</taxon>
    </lineage>
</organism>
<evidence type="ECO:0000256" key="1">
    <source>
        <dbReference type="SAM" id="MobiDB-lite"/>
    </source>
</evidence>
<dbReference type="Proteomes" id="UP000287746">
    <property type="component" value="Unassembled WGS sequence"/>
</dbReference>
<dbReference type="PANTHER" id="PTHR38075:SF1">
    <property type="entry name" value="DUF4139 DOMAIN-CONTAINING PROTEIN"/>
    <property type="match status" value="1"/>
</dbReference>
<dbReference type="PANTHER" id="PTHR38075">
    <property type="entry name" value="DUF4139 DOMAIN-CONTAINING PROTEIN"/>
    <property type="match status" value="1"/>
</dbReference>
<evidence type="ECO:0000256" key="2">
    <source>
        <dbReference type="SAM" id="SignalP"/>
    </source>
</evidence>
<evidence type="ECO:0000313" key="4">
    <source>
        <dbReference type="Proteomes" id="UP000287746"/>
    </source>
</evidence>
<sequence>MRWFLLLMLCLPSLAHAGGQTVTSVDVSDVAVTIYRDPYRDAGMMRAGWPGGYALITETRTITLPKGESQLRFENVAEGLLPETAIITGLPSGVREKNRDARLISPAGLVDAFLKRRVLIRRTDPATGRVREQSAIIQSGPDGGVLIRTDEGIEALRCSGLPERMIYSEVPDTLSARPTLSILTRSDRALTATIQLTYMAQGFDWSANYVGNMAADGKKMGLFAWLTVANGGQQSFRDARLQVIAGKPNKRPNNPPPPPPASALNLQCWPIDSTSTHPRREWERLPMPRGADLSRFDAVGRNAPGSFETAKQRRKREREERAFGGGGGGSEESIVVTGSRMPRSARARLQALPSPVTVVSADYLMPAPPPAPPPPPPPGESVAVAQGAQAQAEALGDLKLYRVPMRVTVAAQSQKQVAMIVQPEARFDRVYRANVVGGRDTPQPMRYLLRSINSGEKGLGVPLPAGGLSLFETVAGRRLLAGRDDVADLAVGEAVELKLGQSPDVQWKLTRVKETQDRQEWRVDITNARSVPVTAQIVIPHDLAEKPPGLERGPEGWMLPVEVPDNGTASVSYTLKR</sequence>
<proteinExistence type="predicted"/>
<comment type="caution">
    <text evidence="3">The sequence shown here is derived from an EMBL/GenBank/DDBJ whole genome shotgun (WGS) entry which is preliminary data.</text>
</comment>
<feature type="signal peptide" evidence="2">
    <location>
        <begin position="1"/>
        <end position="17"/>
    </location>
</feature>
<feature type="chain" id="PRO_5019498868" description="DUF4139 domain-containing protein" evidence="2">
    <location>
        <begin position="18"/>
        <end position="577"/>
    </location>
</feature>
<name>A0A430FYC4_9SPHN</name>
<accession>A0A430FYC4</accession>